<reference evidence="3" key="1">
    <citation type="submission" date="2024-05" db="EMBL/GenBank/DDBJ databases">
        <authorList>
            <person name="Cai S.Y."/>
            <person name="Jin L.M."/>
            <person name="Li H.R."/>
        </authorList>
    </citation>
    <scope>NUCLEOTIDE SEQUENCE</scope>
    <source>
        <strain evidence="3">A5-74</strain>
    </source>
</reference>
<keyword evidence="2" id="KW-0472">Membrane</keyword>
<evidence type="ECO:0000256" key="2">
    <source>
        <dbReference type="SAM" id="Phobius"/>
    </source>
</evidence>
<accession>A0AAU8DLN8</accession>
<organism evidence="3">
    <name type="scientific">Nakamurella sp. A5-74</name>
    <dbReference type="NCBI Taxonomy" id="3158264"/>
    <lineage>
        <taxon>Bacteria</taxon>
        <taxon>Bacillati</taxon>
        <taxon>Actinomycetota</taxon>
        <taxon>Actinomycetes</taxon>
        <taxon>Nakamurellales</taxon>
        <taxon>Nakamurellaceae</taxon>
        <taxon>Nakamurella</taxon>
    </lineage>
</organism>
<evidence type="ECO:0008006" key="4">
    <source>
        <dbReference type="Google" id="ProtNLM"/>
    </source>
</evidence>
<feature type="compositionally biased region" description="Low complexity" evidence="1">
    <location>
        <begin position="190"/>
        <end position="202"/>
    </location>
</feature>
<protein>
    <recommendedName>
        <fullName evidence="4">DUF4129 domain-containing protein</fullName>
    </recommendedName>
</protein>
<dbReference type="RefSeq" id="WP_353648296.1">
    <property type="nucleotide sequence ID" value="NZ_CP159218.1"/>
</dbReference>
<evidence type="ECO:0000256" key="1">
    <source>
        <dbReference type="SAM" id="MobiDB-lite"/>
    </source>
</evidence>
<feature type="compositionally biased region" description="Low complexity" evidence="1">
    <location>
        <begin position="209"/>
        <end position="232"/>
    </location>
</feature>
<name>A0AAU8DLN8_9ACTN</name>
<proteinExistence type="predicted"/>
<feature type="region of interest" description="Disordered" evidence="1">
    <location>
        <begin position="188"/>
        <end position="238"/>
    </location>
</feature>
<feature type="transmembrane region" description="Helical" evidence="2">
    <location>
        <begin position="36"/>
        <end position="54"/>
    </location>
</feature>
<evidence type="ECO:0000313" key="3">
    <source>
        <dbReference type="EMBL" id="XCG62681.1"/>
    </source>
</evidence>
<gene>
    <name evidence="3" type="ORF">ABLG96_15790</name>
</gene>
<sequence>MSPPGAWWRLLTMPILAALAAGIGVFATGGPVTRSVVIALTAGVVTWLLVRALTVEVDPWPPEPETGFAHGRVPQLWEISGFESALQRPEYLGRRAIRAVREIAVPVLLRRAIDLKAPQDADRARDLLGSRNFELLTDPDHGAVSRADLVQLVDRVTRLATATGDGLRPVRIDPRLLPHRGRRSLRALIGARSSRRSTGGSADHSGSGPAAPAAATSAAATSAAATSTAAPTTEKDRS</sequence>
<dbReference type="AlphaFoldDB" id="A0AAU8DLN8"/>
<dbReference type="EMBL" id="CP159218">
    <property type="protein sequence ID" value="XCG62681.1"/>
    <property type="molecule type" value="Genomic_DNA"/>
</dbReference>
<feature type="transmembrane region" description="Helical" evidence="2">
    <location>
        <begin position="6"/>
        <end position="29"/>
    </location>
</feature>
<keyword evidence="2" id="KW-0812">Transmembrane</keyword>
<keyword evidence="2" id="KW-1133">Transmembrane helix</keyword>